<dbReference type="OrthoDB" id="9807242at2"/>
<dbReference type="PANTHER" id="PTHR42788">
    <property type="entry name" value="TAURINE IMPORT ATP-BINDING PROTEIN-RELATED"/>
    <property type="match status" value="1"/>
</dbReference>
<accession>A0A1K2HTP3</accession>
<keyword evidence="7" id="KW-1185">Reference proteome</keyword>
<comment type="similarity">
    <text evidence="1">Belongs to the ABC transporter superfamily.</text>
</comment>
<keyword evidence="4 6" id="KW-0067">ATP-binding</keyword>
<gene>
    <name evidence="6" type="ORF">SAMN02983003_0562</name>
</gene>
<evidence type="ECO:0000256" key="2">
    <source>
        <dbReference type="ARBA" id="ARBA00022448"/>
    </source>
</evidence>
<evidence type="ECO:0000313" key="7">
    <source>
        <dbReference type="Proteomes" id="UP000183447"/>
    </source>
</evidence>
<dbReference type="PANTHER" id="PTHR42788:SF13">
    <property type="entry name" value="ALIPHATIC SULFONATES IMPORT ATP-BINDING PROTEIN SSUB"/>
    <property type="match status" value="1"/>
</dbReference>
<keyword evidence="2" id="KW-0813">Transport</keyword>
<dbReference type="Proteomes" id="UP000183447">
    <property type="component" value="Unassembled WGS sequence"/>
</dbReference>
<protein>
    <submittedName>
        <fullName evidence="6">NitT/TauT family transport system ATP-binding protein</fullName>
    </submittedName>
</protein>
<dbReference type="InterPro" id="IPR003439">
    <property type="entry name" value="ABC_transporter-like_ATP-bd"/>
</dbReference>
<dbReference type="PROSITE" id="PS00211">
    <property type="entry name" value="ABC_TRANSPORTER_1"/>
    <property type="match status" value="1"/>
</dbReference>
<dbReference type="InterPro" id="IPR017871">
    <property type="entry name" value="ABC_transporter-like_CS"/>
</dbReference>
<evidence type="ECO:0000259" key="5">
    <source>
        <dbReference type="PROSITE" id="PS50893"/>
    </source>
</evidence>
<dbReference type="STRING" id="665118.SAMN02983003_0562"/>
<dbReference type="RefSeq" id="WP_072338868.1">
    <property type="nucleotide sequence ID" value="NZ_FPKU01000001.1"/>
</dbReference>
<dbReference type="SUPFAM" id="SSF52540">
    <property type="entry name" value="P-loop containing nucleoside triphosphate hydrolases"/>
    <property type="match status" value="1"/>
</dbReference>
<proteinExistence type="inferred from homology"/>
<reference evidence="6 7" key="1">
    <citation type="submission" date="2016-11" db="EMBL/GenBank/DDBJ databases">
        <authorList>
            <person name="Jaros S."/>
            <person name="Januszkiewicz K."/>
            <person name="Wedrychowicz H."/>
        </authorList>
    </citation>
    <scope>NUCLEOTIDE SEQUENCE [LARGE SCALE GENOMIC DNA]</scope>
    <source>
        <strain evidence="6 7">ATCC 23634</strain>
    </source>
</reference>
<dbReference type="GO" id="GO:0016887">
    <property type="term" value="F:ATP hydrolysis activity"/>
    <property type="evidence" value="ECO:0007669"/>
    <property type="project" value="InterPro"/>
</dbReference>
<name>A0A1K2HTP3_9HYPH</name>
<dbReference type="SMART" id="SM00382">
    <property type="entry name" value="AAA"/>
    <property type="match status" value="1"/>
</dbReference>
<evidence type="ECO:0000256" key="1">
    <source>
        <dbReference type="ARBA" id="ARBA00005417"/>
    </source>
</evidence>
<evidence type="ECO:0000256" key="3">
    <source>
        <dbReference type="ARBA" id="ARBA00022741"/>
    </source>
</evidence>
<dbReference type="Gene3D" id="3.40.50.300">
    <property type="entry name" value="P-loop containing nucleotide triphosphate hydrolases"/>
    <property type="match status" value="1"/>
</dbReference>
<dbReference type="PROSITE" id="PS50893">
    <property type="entry name" value="ABC_TRANSPORTER_2"/>
    <property type="match status" value="1"/>
</dbReference>
<dbReference type="InterPro" id="IPR003593">
    <property type="entry name" value="AAA+_ATPase"/>
</dbReference>
<dbReference type="Pfam" id="PF00005">
    <property type="entry name" value="ABC_tran"/>
    <property type="match status" value="1"/>
</dbReference>
<dbReference type="AlphaFoldDB" id="A0A1K2HTP3"/>
<dbReference type="InterPro" id="IPR050166">
    <property type="entry name" value="ABC_transporter_ATP-bind"/>
</dbReference>
<keyword evidence="3" id="KW-0547">Nucleotide-binding</keyword>
<dbReference type="GO" id="GO:0005524">
    <property type="term" value="F:ATP binding"/>
    <property type="evidence" value="ECO:0007669"/>
    <property type="project" value="UniProtKB-KW"/>
</dbReference>
<dbReference type="InterPro" id="IPR027417">
    <property type="entry name" value="P-loop_NTPase"/>
</dbReference>
<organism evidence="6 7">
    <name type="scientific">Devosia enhydra</name>
    <dbReference type="NCBI Taxonomy" id="665118"/>
    <lineage>
        <taxon>Bacteria</taxon>
        <taxon>Pseudomonadati</taxon>
        <taxon>Pseudomonadota</taxon>
        <taxon>Alphaproteobacteria</taxon>
        <taxon>Hyphomicrobiales</taxon>
        <taxon>Devosiaceae</taxon>
        <taxon>Devosia</taxon>
    </lineage>
</organism>
<evidence type="ECO:0000256" key="4">
    <source>
        <dbReference type="ARBA" id="ARBA00022840"/>
    </source>
</evidence>
<dbReference type="CDD" id="cd03293">
    <property type="entry name" value="ABC_NrtD_SsuB_transporters"/>
    <property type="match status" value="1"/>
</dbReference>
<feature type="domain" description="ABC transporter" evidence="5">
    <location>
        <begin position="18"/>
        <end position="250"/>
    </location>
</feature>
<dbReference type="EMBL" id="FPKU01000001">
    <property type="protein sequence ID" value="SFZ81555.1"/>
    <property type="molecule type" value="Genomic_DNA"/>
</dbReference>
<evidence type="ECO:0000313" key="6">
    <source>
        <dbReference type="EMBL" id="SFZ81555.1"/>
    </source>
</evidence>
<sequence length="271" mass="29742">MAIEHSGGPAGASGASAISIKGLLKRYKAAGREDILALDRTDIELAEGEFVALVGPSGCGKSTLLKILAGIQPPSEGEALIKGERLTGPRPDVGVVLQSPVLFPWRTILKNVMLPVDVLRLDKRRYRSVALELLKLVQLEGFEGRYPRELSGGMQQRVAIARSLINDPSLLLMDEPFGALDAMTRERMNAELQRIWMERRKTVLLITHSIPEAVFLADRVLVMSPRPGRIIEDIRVDLERPRPMSIMGSADFARYVGHLRGLLHAEGGIDG</sequence>